<reference evidence="1" key="1">
    <citation type="submission" date="2012-04" db="EMBL/GenBank/DDBJ databases">
        <title>The Genome Sequence of Loa loa.</title>
        <authorList>
            <consortium name="The Broad Institute Genome Sequencing Platform"/>
            <consortium name="Broad Institute Genome Sequencing Center for Infectious Disease"/>
            <person name="Nutman T.B."/>
            <person name="Fink D.L."/>
            <person name="Russ C."/>
            <person name="Young S."/>
            <person name="Zeng Q."/>
            <person name="Gargeya S."/>
            <person name="Alvarado L."/>
            <person name="Berlin A."/>
            <person name="Chapman S.B."/>
            <person name="Chen Z."/>
            <person name="Freedman E."/>
            <person name="Gellesch M."/>
            <person name="Goldberg J."/>
            <person name="Griggs A."/>
            <person name="Gujja S."/>
            <person name="Heilman E.R."/>
            <person name="Heiman D."/>
            <person name="Howarth C."/>
            <person name="Mehta T."/>
            <person name="Neiman D."/>
            <person name="Pearson M."/>
            <person name="Roberts A."/>
            <person name="Saif S."/>
            <person name="Shea T."/>
            <person name="Shenoy N."/>
            <person name="Sisk P."/>
            <person name="Stolte C."/>
            <person name="Sykes S."/>
            <person name="White J."/>
            <person name="Yandava C."/>
            <person name="Haas B."/>
            <person name="Henn M.R."/>
            <person name="Nusbaum C."/>
            <person name="Birren B."/>
        </authorList>
    </citation>
    <scope>NUCLEOTIDE SEQUENCE [LARGE SCALE GENOMIC DNA]</scope>
</reference>
<evidence type="ECO:0000313" key="1">
    <source>
        <dbReference type="EMBL" id="EFO15353.1"/>
    </source>
</evidence>
<dbReference type="InParanoid" id="A0A1S0TJZ2"/>
<dbReference type="GeneID" id="9950627"/>
<protein>
    <submittedName>
        <fullName evidence="1">Uncharacterized protein</fullName>
    </submittedName>
</protein>
<proteinExistence type="predicted"/>
<gene>
    <name evidence="1" type="ORF">LOAG_13157</name>
</gene>
<organism evidence="1">
    <name type="scientific">Loa loa</name>
    <name type="common">Eye worm</name>
    <name type="synonym">Filaria loa</name>
    <dbReference type="NCBI Taxonomy" id="7209"/>
    <lineage>
        <taxon>Eukaryota</taxon>
        <taxon>Metazoa</taxon>
        <taxon>Ecdysozoa</taxon>
        <taxon>Nematoda</taxon>
        <taxon>Chromadorea</taxon>
        <taxon>Rhabditida</taxon>
        <taxon>Spirurina</taxon>
        <taxon>Spiruromorpha</taxon>
        <taxon>Filarioidea</taxon>
        <taxon>Onchocercidae</taxon>
        <taxon>Loa</taxon>
    </lineage>
</organism>
<dbReference type="EMBL" id="JH712365">
    <property type="protein sequence ID" value="EFO15353.1"/>
    <property type="molecule type" value="Genomic_DNA"/>
</dbReference>
<name>A0A1S0TJZ2_LOALO</name>
<dbReference type="RefSeq" id="XP_003148716.1">
    <property type="nucleotide sequence ID" value="XM_003148668.1"/>
</dbReference>
<dbReference type="KEGG" id="loa:LOAG_13157"/>
<sequence>MVHIIQMILDQNAYECYPSLLQFVKWNSCSTKRFFEQMLTKGGVGLLVVQKKMKKNYGKSIEKRFKLVSSSDSYENKRIVLIVVERKEKKKRKKERKKEERSF</sequence>
<feature type="non-terminal residue" evidence="1">
    <location>
        <position position="103"/>
    </location>
</feature>
<accession>A0A1S0TJZ2</accession>
<dbReference type="CTD" id="9950627"/>
<dbReference type="AlphaFoldDB" id="A0A1S0TJZ2"/>